<organism evidence="2 3">
    <name type="scientific">Aegilops tauschii subsp. strangulata</name>
    <name type="common">Goatgrass</name>
    <dbReference type="NCBI Taxonomy" id="200361"/>
    <lineage>
        <taxon>Eukaryota</taxon>
        <taxon>Viridiplantae</taxon>
        <taxon>Streptophyta</taxon>
        <taxon>Embryophyta</taxon>
        <taxon>Tracheophyta</taxon>
        <taxon>Spermatophyta</taxon>
        <taxon>Magnoliopsida</taxon>
        <taxon>Liliopsida</taxon>
        <taxon>Poales</taxon>
        <taxon>Poaceae</taxon>
        <taxon>BOP clade</taxon>
        <taxon>Pooideae</taxon>
        <taxon>Triticodae</taxon>
        <taxon>Triticeae</taxon>
        <taxon>Triticinae</taxon>
        <taxon>Aegilops</taxon>
    </lineage>
</organism>
<evidence type="ECO:0000313" key="2">
    <source>
        <dbReference type="EnsemblPlants" id="AET5Gv20657300.7"/>
    </source>
</evidence>
<protein>
    <submittedName>
        <fullName evidence="2">Uncharacterized protein</fullName>
    </submittedName>
</protein>
<evidence type="ECO:0000256" key="1">
    <source>
        <dbReference type="SAM" id="MobiDB-lite"/>
    </source>
</evidence>
<dbReference type="AlphaFoldDB" id="A0A453L7F8"/>
<sequence length="161" mass="17353">PFHSKQAGQGEGRRWRRRAKEKKSSALVGGAARRLPPLLVRSSSLRRVSASQVDSGAEGSMSTANGTRRASRRQSQDADKVVVNLVSTPPAAGSRRGVSTSNAGARTSPIDVEALEDEVQVVSASQVPPQVTLRGSKFIVMFKDHGVYIHFSNRFCTSYDS</sequence>
<proteinExistence type="predicted"/>
<name>A0A453L7F8_AEGTS</name>
<reference evidence="3" key="2">
    <citation type="journal article" date="2017" name="Nat. Plants">
        <title>The Aegilops tauschii genome reveals multiple impacts of transposons.</title>
        <authorList>
            <person name="Zhao G."/>
            <person name="Zou C."/>
            <person name="Li K."/>
            <person name="Wang K."/>
            <person name="Li T."/>
            <person name="Gao L."/>
            <person name="Zhang X."/>
            <person name="Wang H."/>
            <person name="Yang Z."/>
            <person name="Liu X."/>
            <person name="Jiang W."/>
            <person name="Mao L."/>
            <person name="Kong X."/>
            <person name="Jiao Y."/>
            <person name="Jia J."/>
        </authorList>
    </citation>
    <scope>NUCLEOTIDE SEQUENCE [LARGE SCALE GENOMIC DNA]</scope>
    <source>
        <strain evidence="3">cv. AL8/78</strain>
    </source>
</reference>
<feature type="region of interest" description="Disordered" evidence="1">
    <location>
        <begin position="1"/>
        <end position="33"/>
    </location>
</feature>
<evidence type="ECO:0000313" key="3">
    <source>
        <dbReference type="Proteomes" id="UP000015105"/>
    </source>
</evidence>
<dbReference type="Gramene" id="AET5Gv20657300.7">
    <property type="protein sequence ID" value="AET5Gv20657300.7"/>
    <property type="gene ID" value="AET5Gv20657300"/>
</dbReference>
<feature type="region of interest" description="Disordered" evidence="1">
    <location>
        <begin position="45"/>
        <end position="78"/>
    </location>
</feature>
<reference evidence="3" key="1">
    <citation type="journal article" date="2014" name="Science">
        <title>Ancient hybridizations among the ancestral genomes of bread wheat.</title>
        <authorList>
            <consortium name="International Wheat Genome Sequencing Consortium,"/>
            <person name="Marcussen T."/>
            <person name="Sandve S.R."/>
            <person name="Heier L."/>
            <person name="Spannagl M."/>
            <person name="Pfeifer M."/>
            <person name="Jakobsen K.S."/>
            <person name="Wulff B.B."/>
            <person name="Steuernagel B."/>
            <person name="Mayer K.F."/>
            <person name="Olsen O.A."/>
        </authorList>
    </citation>
    <scope>NUCLEOTIDE SEQUENCE [LARGE SCALE GENOMIC DNA]</scope>
    <source>
        <strain evidence="3">cv. AL8/78</strain>
    </source>
</reference>
<reference evidence="2" key="3">
    <citation type="journal article" date="2017" name="Nature">
        <title>Genome sequence of the progenitor of the wheat D genome Aegilops tauschii.</title>
        <authorList>
            <person name="Luo M.C."/>
            <person name="Gu Y.Q."/>
            <person name="Puiu D."/>
            <person name="Wang H."/>
            <person name="Twardziok S.O."/>
            <person name="Deal K.R."/>
            <person name="Huo N."/>
            <person name="Zhu T."/>
            <person name="Wang L."/>
            <person name="Wang Y."/>
            <person name="McGuire P.E."/>
            <person name="Liu S."/>
            <person name="Long H."/>
            <person name="Ramasamy R.K."/>
            <person name="Rodriguez J.C."/>
            <person name="Van S.L."/>
            <person name="Yuan L."/>
            <person name="Wang Z."/>
            <person name="Xia Z."/>
            <person name="Xiao L."/>
            <person name="Anderson O.D."/>
            <person name="Ouyang S."/>
            <person name="Liang Y."/>
            <person name="Zimin A.V."/>
            <person name="Pertea G."/>
            <person name="Qi P."/>
            <person name="Bennetzen J.L."/>
            <person name="Dai X."/>
            <person name="Dawson M.W."/>
            <person name="Muller H.G."/>
            <person name="Kugler K."/>
            <person name="Rivarola-Duarte L."/>
            <person name="Spannagl M."/>
            <person name="Mayer K.F.X."/>
            <person name="Lu F.H."/>
            <person name="Bevan M.W."/>
            <person name="Leroy P."/>
            <person name="Li P."/>
            <person name="You F.M."/>
            <person name="Sun Q."/>
            <person name="Liu Z."/>
            <person name="Lyons E."/>
            <person name="Wicker T."/>
            <person name="Salzberg S.L."/>
            <person name="Devos K.M."/>
            <person name="Dvorak J."/>
        </authorList>
    </citation>
    <scope>NUCLEOTIDE SEQUENCE [LARGE SCALE GENOMIC DNA]</scope>
    <source>
        <strain evidence="2">cv. AL8/78</strain>
    </source>
</reference>
<reference evidence="2" key="5">
    <citation type="journal article" date="2021" name="G3 (Bethesda)">
        <title>Aegilops tauschii genome assembly Aet v5.0 features greater sequence contiguity and improved annotation.</title>
        <authorList>
            <person name="Wang L."/>
            <person name="Zhu T."/>
            <person name="Rodriguez J.C."/>
            <person name="Deal K.R."/>
            <person name="Dubcovsky J."/>
            <person name="McGuire P.E."/>
            <person name="Lux T."/>
            <person name="Spannagl M."/>
            <person name="Mayer K.F.X."/>
            <person name="Baldrich P."/>
            <person name="Meyers B.C."/>
            <person name="Huo N."/>
            <person name="Gu Y.Q."/>
            <person name="Zhou H."/>
            <person name="Devos K.M."/>
            <person name="Bennetzen J.L."/>
            <person name="Unver T."/>
            <person name="Budak H."/>
            <person name="Gulick P.J."/>
            <person name="Galiba G."/>
            <person name="Kalapos B."/>
            <person name="Nelson D.R."/>
            <person name="Li P."/>
            <person name="You F.M."/>
            <person name="Luo M.C."/>
            <person name="Dvorak J."/>
        </authorList>
    </citation>
    <scope>NUCLEOTIDE SEQUENCE [LARGE SCALE GENOMIC DNA]</scope>
    <source>
        <strain evidence="2">cv. AL8/78</strain>
    </source>
</reference>
<accession>A0A453L7F8</accession>
<dbReference type="Proteomes" id="UP000015105">
    <property type="component" value="Chromosome 5D"/>
</dbReference>
<keyword evidence="3" id="KW-1185">Reference proteome</keyword>
<dbReference type="EnsemblPlants" id="AET5Gv20657300.7">
    <property type="protein sequence ID" value="AET5Gv20657300.7"/>
    <property type="gene ID" value="AET5Gv20657300"/>
</dbReference>
<reference evidence="2" key="4">
    <citation type="submission" date="2019-03" db="UniProtKB">
        <authorList>
            <consortium name="EnsemblPlants"/>
        </authorList>
    </citation>
    <scope>IDENTIFICATION</scope>
</reference>